<sequence>MVIRWKSDVEKARDGLYLPTLVPPPPNSSSSVVTANFERRGWEQCDVYDDDWDIFWTPTHKAGTDGCNAQGAGCSGTSALTLLGSVSFRA</sequence>
<organism evidence="1 2">
    <name type="scientific">Haematococcus lacustris</name>
    <name type="common">Green alga</name>
    <name type="synonym">Haematococcus pluvialis</name>
    <dbReference type="NCBI Taxonomy" id="44745"/>
    <lineage>
        <taxon>Eukaryota</taxon>
        <taxon>Viridiplantae</taxon>
        <taxon>Chlorophyta</taxon>
        <taxon>core chlorophytes</taxon>
        <taxon>Chlorophyceae</taxon>
        <taxon>CS clade</taxon>
        <taxon>Chlamydomonadales</taxon>
        <taxon>Haematococcaceae</taxon>
        <taxon>Haematococcus</taxon>
    </lineage>
</organism>
<dbReference type="AlphaFoldDB" id="A0A699ZM39"/>
<keyword evidence="2" id="KW-1185">Reference proteome</keyword>
<evidence type="ECO:0000313" key="2">
    <source>
        <dbReference type="Proteomes" id="UP000485058"/>
    </source>
</evidence>
<protein>
    <submittedName>
        <fullName evidence="1">Uncharacterized protein</fullName>
    </submittedName>
</protein>
<dbReference type="Proteomes" id="UP000485058">
    <property type="component" value="Unassembled WGS sequence"/>
</dbReference>
<dbReference type="EMBL" id="BLLF01001060">
    <property type="protein sequence ID" value="GFH16852.1"/>
    <property type="molecule type" value="Genomic_DNA"/>
</dbReference>
<evidence type="ECO:0000313" key="1">
    <source>
        <dbReference type="EMBL" id="GFH16852.1"/>
    </source>
</evidence>
<comment type="caution">
    <text evidence="1">The sequence shown here is derived from an EMBL/GenBank/DDBJ whole genome shotgun (WGS) entry which is preliminary data.</text>
</comment>
<accession>A0A699ZM39</accession>
<reference evidence="1 2" key="1">
    <citation type="submission" date="2020-02" db="EMBL/GenBank/DDBJ databases">
        <title>Draft genome sequence of Haematococcus lacustris strain NIES-144.</title>
        <authorList>
            <person name="Morimoto D."/>
            <person name="Nakagawa S."/>
            <person name="Yoshida T."/>
            <person name="Sawayama S."/>
        </authorList>
    </citation>
    <scope>NUCLEOTIDE SEQUENCE [LARGE SCALE GENOMIC DNA]</scope>
    <source>
        <strain evidence="1 2">NIES-144</strain>
    </source>
</reference>
<gene>
    <name evidence="1" type="ORF">HaLaN_13361</name>
</gene>
<name>A0A699ZM39_HAELA</name>
<proteinExistence type="predicted"/>